<dbReference type="PANTHER" id="PTHR37391">
    <property type="entry name" value="E3 UBIQUITIN-PROTEIN LIGASE"/>
    <property type="match status" value="1"/>
</dbReference>
<dbReference type="PANTHER" id="PTHR37391:SF2">
    <property type="entry name" value="E3 UBIQUITIN-PROTEIN LIGASE"/>
    <property type="match status" value="1"/>
</dbReference>
<accession>A0A1D7V3K1</accession>
<protein>
    <recommendedName>
        <fullName evidence="1">DUF6817 domain-containing protein</fullName>
    </recommendedName>
</protein>
<feature type="domain" description="DUF6817" evidence="1">
    <location>
        <begin position="12"/>
        <end position="95"/>
    </location>
</feature>
<evidence type="ECO:0000313" key="3">
    <source>
        <dbReference type="Proteomes" id="UP000094197"/>
    </source>
</evidence>
<dbReference type="Pfam" id="PF20680">
    <property type="entry name" value="DUF6817"/>
    <property type="match status" value="1"/>
</dbReference>
<evidence type="ECO:0000313" key="2">
    <source>
        <dbReference type="EMBL" id="AOP36420.1"/>
    </source>
</evidence>
<dbReference type="KEGG" id="laj:A0128_20615"/>
<dbReference type="EMBL" id="CP015218">
    <property type="protein sequence ID" value="AOP36420.1"/>
    <property type="molecule type" value="Genomic_DNA"/>
</dbReference>
<reference evidence="2 3" key="1">
    <citation type="submission" date="2016-04" db="EMBL/GenBank/DDBJ databases">
        <title>Complete genome seqeunce of Leptospira alstonii serovar Room22.</title>
        <authorList>
            <person name="Nally J.E."/>
            <person name="Bayles D.O."/>
            <person name="Hurley D."/>
            <person name="Fanning S."/>
            <person name="McMahon B.J."/>
            <person name="Arent Z."/>
        </authorList>
    </citation>
    <scope>NUCLEOTIDE SEQUENCE [LARGE SCALE GENOMIC DNA]</scope>
    <source>
        <strain evidence="2 3">GWTS #1</strain>
    </source>
</reference>
<evidence type="ECO:0000259" key="1">
    <source>
        <dbReference type="Pfam" id="PF20680"/>
    </source>
</evidence>
<dbReference type="Proteomes" id="UP000094197">
    <property type="component" value="Chromosome 2"/>
</dbReference>
<dbReference type="InterPro" id="IPR049202">
    <property type="entry name" value="DUF6817"/>
</dbReference>
<keyword evidence="3" id="KW-1185">Reference proteome</keyword>
<name>A0A1D7V3K1_9LEPT</name>
<sequence length="183" mass="21137">MIDPNRTLLDRLRTLNAEKFEHIHGDLLTHLVGTFRILADWGSPETLCNAGLYHAVYGTFAYQNPLIGTEARTEIQEIIGEKSETLVFLYGSCDRGYFYSQFGKNETIKHKNWMTKEIRILTRKETEDLCELTAANELELALTNDSFLVQYGDELKSLFERMSSYLSENAISECRKVFHLHTF</sequence>
<dbReference type="OrthoDB" id="333547at2"/>
<dbReference type="AlphaFoldDB" id="A0A1D7V3K1"/>
<organism evidence="2 3">
    <name type="scientific">Leptospira tipperaryensis</name>
    <dbReference type="NCBI Taxonomy" id="2564040"/>
    <lineage>
        <taxon>Bacteria</taxon>
        <taxon>Pseudomonadati</taxon>
        <taxon>Spirochaetota</taxon>
        <taxon>Spirochaetia</taxon>
        <taxon>Leptospirales</taxon>
        <taxon>Leptospiraceae</taxon>
        <taxon>Leptospira</taxon>
    </lineage>
</organism>
<gene>
    <name evidence="2" type="ORF">A0128_20615</name>
</gene>
<proteinExistence type="predicted"/>